<dbReference type="InterPro" id="IPR036770">
    <property type="entry name" value="Ankyrin_rpt-contain_sf"/>
</dbReference>
<accession>A0A1V9Y4Q0</accession>
<dbReference type="InterPro" id="IPR002110">
    <property type="entry name" value="Ankyrin_rpt"/>
</dbReference>
<evidence type="ECO:0000313" key="2">
    <source>
        <dbReference type="Proteomes" id="UP000243217"/>
    </source>
</evidence>
<proteinExistence type="predicted"/>
<dbReference type="SUPFAM" id="SSF48403">
    <property type="entry name" value="Ankyrin repeat"/>
    <property type="match status" value="1"/>
</dbReference>
<dbReference type="OrthoDB" id="62765at2759"/>
<dbReference type="PANTHER" id="PTHR46586">
    <property type="entry name" value="ANKYRIN REPEAT-CONTAINING PROTEIN"/>
    <property type="match status" value="1"/>
</dbReference>
<reference evidence="1 2" key="1">
    <citation type="journal article" date="2014" name="Genome Biol. Evol.">
        <title>The secreted proteins of Achlya hypogyna and Thraustotheca clavata identify the ancestral oomycete secretome and reveal gene acquisitions by horizontal gene transfer.</title>
        <authorList>
            <person name="Misner I."/>
            <person name="Blouin N."/>
            <person name="Leonard G."/>
            <person name="Richards T.A."/>
            <person name="Lane C.E."/>
        </authorList>
    </citation>
    <scope>NUCLEOTIDE SEQUENCE [LARGE SCALE GENOMIC DNA]</scope>
    <source>
        <strain evidence="1 2">ATCC 34112</strain>
    </source>
</reference>
<dbReference type="PANTHER" id="PTHR46586:SF3">
    <property type="entry name" value="ANKYRIN REPEAT-CONTAINING PROTEIN"/>
    <property type="match status" value="1"/>
</dbReference>
<dbReference type="AlphaFoldDB" id="A0A1V9Y4Q0"/>
<dbReference type="Gene3D" id="1.25.40.20">
    <property type="entry name" value="Ankyrin repeat-containing domain"/>
    <property type="match status" value="2"/>
</dbReference>
<keyword evidence="2" id="KW-1185">Reference proteome</keyword>
<name>A0A1V9Y4Q0_9STRA</name>
<organism evidence="1 2">
    <name type="scientific">Thraustotheca clavata</name>
    <dbReference type="NCBI Taxonomy" id="74557"/>
    <lineage>
        <taxon>Eukaryota</taxon>
        <taxon>Sar</taxon>
        <taxon>Stramenopiles</taxon>
        <taxon>Oomycota</taxon>
        <taxon>Saprolegniomycetes</taxon>
        <taxon>Saprolegniales</taxon>
        <taxon>Achlyaceae</taxon>
        <taxon>Thraustotheca</taxon>
    </lineage>
</organism>
<sequence>MKYLHENRTEGCTTSAMDWAAEHHHWNIVQYLLKNRSEGCRINIVDIAAEFGHLDVIKYLHENDIEAYSVCALDWAIDMLQNAATWILSSISMKMKAAQSILDSAARNGHFEIVKYLRENRTEGCTTSALDSAAKNGHFDIVNNLGLINAKKTAREVLGLRLNGTQVIPETILYDNTFVPCPIAHTAGIPLYVHPTNMLSRKNDHYIISRVMSDPKTGVSNMQWQYGGNLDRALQILIARSDGVEFSAEDWKMLDDFEMKMLNNGPRDVCRNDFKSFAKVSRFKTNILALEVIYPGGQQVRVHDLVEGRDLNNSVGRSTGQYKNGRVIVKINNRSQPLAIKVENLAPI</sequence>
<protein>
    <submittedName>
        <fullName evidence="1">Uncharacterized protein</fullName>
    </submittedName>
</protein>
<dbReference type="Proteomes" id="UP000243217">
    <property type="component" value="Unassembled WGS sequence"/>
</dbReference>
<dbReference type="EMBL" id="JNBS01005138">
    <property type="protein sequence ID" value="OQR80686.1"/>
    <property type="molecule type" value="Genomic_DNA"/>
</dbReference>
<gene>
    <name evidence="1" type="ORF">THRCLA_23443</name>
</gene>
<dbReference type="Pfam" id="PF13637">
    <property type="entry name" value="Ank_4"/>
    <property type="match status" value="1"/>
</dbReference>
<comment type="caution">
    <text evidence="1">The sequence shown here is derived from an EMBL/GenBank/DDBJ whole genome shotgun (WGS) entry which is preliminary data.</text>
</comment>
<dbReference type="InterPro" id="IPR052050">
    <property type="entry name" value="SecEffector_AnkRepeat"/>
</dbReference>
<evidence type="ECO:0000313" key="1">
    <source>
        <dbReference type="EMBL" id="OQR80686.1"/>
    </source>
</evidence>